<feature type="signal peptide" evidence="1">
    <location>
        <begin position="1"/>
        <end position="19"/>
    </location>
</feature>
<evidence type="ECO:0000313" key="2">
    <source>
        <dbReference type="EMBL" id="TQL61814.1"/>
    </source>
</evidence>
<feature type="chain" id="PRO_5039290236" description="DUF2993 family protein" evidence="1">
    <location>
        <begin position="20"/>
        <end position="236"/>
    </location>
</feature>
<proteinExistence type="predicted"/>
<comment type="caution">
    <text evidence="2">The sequence shown here is derived from an EMBL/GenBank/DDBJ whole genome shotgun (WGS) entry which is preliminary data.</text>
</comment>
<keyword evidence="1" id="KW-0732">Signal</keyword>
<evidence type="ECO:0008006" key="4">
    <source>
        <dbReference type="Google" id="ProtNLM"/>
    </source>
</evidence>
<protein>
    <recommendedName>
        <fullName evidence="4">DUF2993 family protein</fullName>
    </recommendedName>
</protein>
<evidence type="ECO:0000256" key="1">
    <source>
        <dbReference type="SAM" id="SignalP"/>
    </source>
</evidence>
<reference evidence="2 3" key="1">
    <citation type="submission" date="2019-06" db="EMBL/GenBank/DDBJ databases">
        <title>Sequencing the genomes of 1000 actinobacteria strains.</title>
        <authorList>
            <person name="Klenk H.-P."/>
        </authorList>
    </citation>
    <scope>NUCLEOTIDE SEQUENCE [LARGE SCALE GENOMIC DNA]</scope>
    <source>
        <strain evidence="2 3">DSM 18082</strain>
    </source>
</reference>
<name>A0A542ZN51_9MICO</name>
<keyword evidence="3" id="KW-1185">Reference proteome</keyword>
<dbReference type="AlphaFoldDB" id="A0A542ZN51"/>
<gene>
    <name evidence="2" type="ORF">FB474_3234</name>
</gene>
<accession>A0A542ZN51</accession>
<dbReference type="Proteomes" id="UP000319514">
    <property type="component" value="Unassembled WGS sequence"/>
</dbReference>
<evidence type="ECO:0000313" key="3">
    <source>
        <dbReference type="Proteomes" id="UP000319514"/>
    </source>
</evidence>
<sequence>MLLTVVLLALAALGVTRLAPVLDKPDHGVVDIKPGLLSAHLPVRGEVTLGQGLTVSMYSDGIRVQRQTATLFQTVRIAAPVTAGFGTVTRTRDGWQEHVTGTVDHIRFTSVDLSRAGATFHGVAFDDTHTMPATISARRVGDKVELTFRIEGADLLVLHTWRHPGTRGLTPRLPAADLGGSAWWFRPATAPVEPALATGLGSLAAIDSPAPTAIDLRHDGRGEIHVWSSTFRLTVW</sequence>
<organism evidence="2 3">
    <name type="scientific">Oryzihumus leptocrescens</name>
    <dbReference type="NCBI Taxonomy" id="297536"/>
    <lineage>
        <taxon>Bacteria</taxon>
        <taxon>Bacillati</taxon>
        <taxon>Actinomycetota</taxon>
        <taxon>Actinomycetes</taxon>
        <taxon>Micrococcales</taxon>
        <taxon>Intrasporangiaceae</taxon>
        <taxon>Oryzihumus</taxon>
    </lineage>
</organism>
<dbReference type="EMBL" id="VFOQ01000001">
    <property type="protein sequence ID" value="TQL61814.1"/>
    <property type="molecule type" value="Genomic_DNA"/>
</dbReference>